<evidence type="ECO:0000313" key="3">
    <source>
        <dbReference type="EMBL" id="KAJ8319390.1"/>
    </source>
</evidence>
<evidence type="ECO:0000259" key="1">
    <source>
        <dbReference type="Pfam" id="PF24573"/>
    </source>
</evidence>
<dbReference type="EMBL" id="JARBDR010000214">
    <property type="protein sequence ID" value="KAJ8319390.1"/>
    <property type="molecule type" value="Genomic_DNA"/>
</dbReference>
<dbReference type="InterPro" id="IPR052623">
    <property type="entry name" value="DAAF5"/>
</dbReference>
<keyword evidence="4" id="KW-1185">Reference proteome</keyword>
<evidence type="ECO:0000313" key="4">
    <source>
        <dbReference type="Proteomes" id="UP001217089"/>
    </source>
</evidence>
<dbReference type="InterPro" id="IPR011989">
    <property type="entry name" value="ARM-like"/>
</dbReference>
<accession>A0ABQ9FSY0</accession>
<feature type="domain" description="Dynein axonemal assembly factor 5 HEAT-repeat" evidence="1">
    <location>
        <begin position="273"/>
        <end position="413"/>
    </location>
</feature>
<protein>
    <submittedName>
        <fullName evidence="3">Uncharacterized protein</fullName>
    </submittedName>
</protein>
<feature type="domain" description="Dynein axonemal assembly factor 5 TPR repeats" evidence="2">
    <location>
        <begin position="21"/>
        <end position="249"/>
    </location>
</feature>
<evidence type="ECO:0000259" key="2">
    <source>
        <dbReference type="Pfam" id="PF25757"/>
    </source>
</evidence>
<dbReference type="PANTHER" id="PTHR16216:SF2">
    <property type="entry name" value="DYNEIN AXONEMAL ASSEMBLY FACTOR 5"/>
    <property type="match status" value="1"/>
</dbReference>
<dbReference type="PANTHER" id="PTHR16216">
    <property type="entry name" value="DYNEIN ASSEMBLY FACTOR 5, AXONEMAL"/>
    <property type="match status" value="1"/>
</dbReference>
<organism evidence="3 4">
    <name type="scientific">Tegillarca granosa</name>
    <name type="common">Malaysian cockle</name>
    <name type="synonym">Anadara granosa</name>
    <dbReference type="NCBI Taxonomy" id="220873"/>
    <lineage>
        <taxon>Eukaryota</taxon>
        <taxon>Metazoa</taxon>
        <taxon>Spiralia</taxon>
        <taxon>Lophotrochozoa</taxon>
        <taxon>Mollusca</taxon>
        <taxon>Bivalvia</taxon>
        <taxon>Autobranchia</taxon>
        <taxon>Pteriomorphia</taxon>
        <taxon>Arcoida</taxon>
        <taxon>Arcoidea</taxon>
        <taxon>Arcidae</taxon>
        <taxon>Tegillarca</taxon>
    </lineage>
</organism>
<dbReference type="Gene3D" id="1.25.10.10">
    <property type="entry name" value="Leucine-rich Repeat Variant"/>
    <property type="match status" value="2"/>
</dbReference>
<dbReference type="InterPro" id="IPR016024">
    <property type="entry name" value="ARM-type_fold"/>
</dbReference>
<comment type="caution">
    <text evidence="3">The sequence shown here is derived from an EMBL/GenBank/DDBJ whole genome shotgun (WGS) entry which is preliminary data.</text>
</comment>
<dbReference type="InterPro" id="IPR057978">
    <property type="entry name" value="TPR_DAAF5"/>
</dbReference>
<proteinExistence type="predicted"/>
<dbReference type="Pfam" id="PF24573">
    <property type="entry name" value="HEAT_DAAF5"/>
    <property type="match status" value="1"/>
</dbReference>
<dbReference type="SUPFAM" id="SSF48371">
    <property type="entry name" value="ARM repeat"/>
    <property type="match status" value="1"/>
</dbReference>
<dbReference type="Pfam" id="PF25757">
    <property type="entry name" value="TPR_DNAAF5"/>
    <property type="match status" value="1"/>
</dbReference>
<dbReference type="InterPro" id="IPR056497">
    <property type="entry name" value="HEAT_DAAF5"/>
</dbReference>
<sequence>MATVDQNSNAVLQGIARHVNCLSEENRNTRKRALEGIRKDTFGRKEQLEAEESQLIFNELLKPLLKELSDPVEKCRELSINLLQDFLRKAQTPEESLPYLIPVLVQRLGQQEIVETSEELRLMLVEMLTGIVERSGKKISLYVDDYVRILQRTIVDPFPDVKKESCKCASVLAKSVPEVFHMQSETLINPLLKSIAHQHSKVRTIVVETIGDVIQYGNGKSVDTVVSHLAQRLFDQAPTVRKAVTKVVGMKYERENEEEFKDKLNFAKEDPVHYPPNVERPNFGCRTLVMRHLSKILPGLMKDVCDWVVANRIKSAALLYVLLINAEDFTTQHMEKLLSGMYKACMDEETQVVKDIKRSAELIGYFVDPEVWTTMILSHLKSSQSYSAVMVLSCIVRGSQREKLKPYLQKICKEDVIEISQDLFNLLVTIMALKQEEHIYGKVNALLDKLCVIEKLNTKLELYTKHTKPLIDSFQESFIMWNTHSMERLIFDTLLVEAGPVIGDHLEDIIPVLVSSMKPSKDPEVRLKFFSLLSKLMMNCGNTLDSRLKFRDFAVTVVKDIIMPNCIWVAGKTAAAIRTTAVSCMWALLQSGVLTKEKITTCMDDSNKSTRLISCRVMTRIFDLMGTSISQDRLHNMYPELLKRLDDSSDEIRITVSKTFLAYLDCFEGGYDVELYRAHLEAIYKGLLVHLDDPDSNVLKKASEIQPDMLISEVETVKHKHRTPKYCEELIQHAKRLNITS</sequence>
<gene>
    <name evidence="3" type="ORF">KUTeg_004481</name>
</gene>
<name>A0ABQ9FSY0_TEGGR</name>
<dbReference type="Proteomes" id="UP001217089">
    <property type="component" value="Unassembled WGS sequence"/>
</dbReference>
<reference evidence="3 4" key="1">
    <citation type="submission" date="2022-12" db="EMBL/GenBank/DDBJ databases">
        <title>Chromosome-level genome of Tegillarca granosa.</title>
        <authorList>
            <person name="Kim J."/>
        </authorList>
    </citation>
    <scope>NUCLEOTIDE SEQUENCE [LARGE SCALE GENOMIC DNA]</scope>
    <source>
        <strain evidence="3">Teg-2019</strain>
        <tissue evidence="3">Adductor muscle</tissue>
    </source>
</reference>